<dbReference type="GO" id="GO:0016226">
    <property type="term" value="P:iron-sulfur cluster assembly"/>
    <property type="evidence" value="ECO:0007669"/>
    <property type="project" value="TreeGrafter"/>
</dbReference>
<dbReference type="STRING" id="222891.NSE_0458"/>
<dbReference type="Proteomes" id="UP000001942">
    <property type="component" value="Chromosome"/>
</dbReference>
<dbReference type="RefSeq" id="WP_011451849.1">
    <property type="nucleotide sequence ID" value="NC_007798.1"/>
</dbReference>
<dbReference type="OrthoDB" id="9801228at2"/>
<proteinExistence type="predicted"/>
<evidence type="ECO:0000313" key="2">
    <source>
        <dbReference type="Proteomes" id="UP000001942"/>
    </source>
</evidence>
<name>Q2GDV3_EHRS3</name>
<dbReference type="AlphaFoldDB" id="Q2GDV3"/>
<dbReference type="SUPFAM" id="SSF89360">
    <property type="entry name" value="HesB-like domain"/>
    <property type="match status" value="2"/>
</dbReference>
<dbReference type="InterPro" id="IPR035903">
    <property type="entry name" value="HesB-like_dom_sf"/>
</dbReference>
<organism evidence="1 2">
    <name type="scientific">Ehrlichia sennetsu (strain ATCC VR-367 / Miyayama)</name>
    <name type="common">Neorickettsia sennetsu</name>
    <dbReference type="NCBI Taxonomy" id="222891"/>
    <lineage>
        <taxon>Bacteria</taxon>
        <taxon>Pseudomonadati</taxon>
        <taxon>Pseudomonadota</taxon>
        <taxon>Alphaproteobacteria</taxon>
        <taxon>Rickettsiales</taxon>
        <taxon>Anaplasmataceae</taxon>
        <taxon>Ehrlichia</taxon>
    </lineage>
</organism>
<reference evidence="1 2" key="1">
    <citation type="journal article" date="2006" name="PLoS Genet.">
        <title>Comparative genomics of emerging human ehrlichiosis agents.</title>
        <authorList>
            <person name="Dunning Hotopp J.C."/>
            <person name="Lin M."/>
            <person name="Madupu R."/>
            <person name="Crabtree J."/>
            <person name="Angiuoli S.V."/>
            <person name="Eisen J.A."/>
            <person name="Seshadri R."/>
            <person name="Ren Q."/>
            <person name="Wu M."/>
            <person name="Utterback T.R."/>
            <person name="Smith S."/>
            <person name="Lewis M."/>
            <person name="Khouri H."/>
            <person name="Zhang C."/>
            <person name="Niu H."/>
            <person name="Lin Q."/>
            <person name="Ohashi N."/>
            <person name="Zhi N."/>
            <person name="Nelson W."/>
            <person name="Brinkac L.M."/>
            <person name="Dodson R.J."/>
            <person name="Rosovitz M.J."/>
            <person name="Sundaram J."/>
            <person name="Daugherty S.C."/>
            <person name="Davidsen T."/>
            <person name="Durkin A.S."/>
            <person name="Gwinn M."/>
            <person name="Haft D.H."/>
            <person name="Selengut J.D."/>
            <person name="Sullivan S.A."/>
            <person name="Zafar N."/>
            <person name="Zhou L."/>
            <person name="Benahmed F."/>
            <person name="Forberger H."/>
            <person name="Halpin R."/>
            <person name="Mulligan S."/>
            <person name="Robinson J."/>
            <person name="White O."/>
            <person name="Rikihisa Y."/>
            <person name="Tettelin H."/>
        </authorList>
    </citation>
    <scope>NUCLEOTIDE SEQUENCE [LARGE SCALE GENOMIC DNA]</scope>
    <source>
        <strain evidence="2">ATCC VR-367 / Miyayama</strain>
    </source>
</reference>
<dbReference type="PANTHER" id="PTHR43011">
    <property type="entry name" value="IRON-SULFUR CLUSTER ASSEMBLY 2 HOMOLOG, MITOCHONDRIAL"/>
    <property type="match status" value="1"/>
</dbReference>
<dbReference type="GO" id="GO:0051537">
    <property type="term" value="F:2 iron, 2 sulfur cluster binding"/>
    <property type="evidence" value="ECO:0007669"/>
    <property type="project" value="TreeGrafter"/>
</dbReference>
<keyword evidence="2" id="KW-1185">Reference proteome</keyword>
<gene>
    <name evidence="1" type="ordered locus">NSE_0458</name>
</gene>
<sequence>METEKKISLTDAALKRILAITESEECLSVTVEPGGCNGFEYKFEIKSCDKTVLRPNRNLFKENNSLNTADPLMHEQSMIFKCDVEAARSTASRSQSEGEPYHNQNPTGTIQDEMIHTSKEGKYYVTWNGRTILEIDNASLELIRFAKLDYVRELVGERFVIKNPNSQSTCSCGNSFSI</sequence>
<dbReference type="PANTHER" id="PTHR43011:SF1">
    <property type="entry name" value="IRON-SULFUR CLUSTER ASSEMBLY 2 HOMOLOG, MITOCHONDRIAL"/>
    <property type="match status" value="1"/>
</dbReference>
<accession>Q2GDV3</accession>
<evidence type="ECO:0000313" key="1">
    <source>
        <dbReference type="EMBL" id="ABD45990.1"/>
    </source>
</evidence>
<dbReference type="InterPro" id="IPR017870">
    <property type="entry name" value="FeS_cluster_insertion_CS"/>
</dbReference>
<dbReference type="PROSITE" id="PS01152">
    <property type="entry name" value="HESB"/>
    <property type="match status" value="1"/>
</dbReference>
<dbReference type="Gene3D" id="2.60.300.12">
    <property type="entry name" value="HesB-like domain"/>
    <property type="match status" value="1"/>
</dbReference>
<dbReference type="eggNOG" id="COG0316">
    <property type="taxonomic scope" value="Bacteria"/>
</dbReference>
<protein>
    <submittedName>
        <fullName evidence="1">Iron-sulfur cluster assembly accessory protein</fullName>
    </submittedName>
</protein>
<dbReference type="HOGENOM" id="CLU_069054_5_3_5"/>
<dbReference type="EMBL" id="CP000237">
    <property type="protein sequence ID" value="ABD45990.1"/>
    <property type="molecule type" value="Genomic_DNA"/>
</dbReference>
<dbReference type="GO" id="GO:0051539">
    <property type="term" value="F:4 iron, 4 sulfur cluster binding"/>
    <property type="evidence" value="ECO:0007669"/>
    <property type="project" value="TreeGrafter"/>
</dbReference>
<dbReference type="KEGG" id="nse:NSE_0458"/>
<dbReference type="GO" id="GO:0005506">
    <property type="term" value="F:iron ion binding"/>
    <property type="evidence" value="ECO:0007669"/>
    <property type="project" value="TreeGrafter"/>
</dbReference>